<keyword evidence="3" id="KW-0540">Nuclease</keyword>
<evidence type="ECO:0000256" key="1">
    <source>
        <dbReference type="SAM" id="MobiDB-lite"/>
    </source>
</evidence>
<proteinExistence type="predicted"/>
<keyword evidence="3" id="KW-0378">Hydrolase</keyword>
<evidence type="ECO:0000313" key="4">
    <source>
        <dbReference type="Proteomes" id="UP001140094"/>
    </source>
</evidence>
<dbReference type="SUPFAM" id="SSF50249">
    <property type="entry name" value="Nucleic acid-binding proteins"/>
    <property type="match status" value="1"/>
</dbReference>
<keyword evidence="3" id="KW-0269">Exonuclease</keyword>
<feature type="compositionally biased region" description="Polar residues" evidence="1">
    <location>
        <begin position="939"/>
        <end position="948"/>
    </location>
</feature>
<feature type="region of interest" description="Disordered" evidence="1">
    <location>
        <begin position="144"/>
        <end position="182"/>
    </location>
</feature>
<dbReference type="OrthoDB" id="2285229at2759"/>
<comment type="caution">
    <text evidence="3">The sequence shown here is derived from an EMBL/GenBank/DDBJ whole genome shotgun (WGS) entry which is preliminary data.</text>
</comment>
<dbReference type="Proteomes" id="UP001140094">
    <property type="component" value="Unassembled WGS sequence"/>
</dbReference>
<dbReference type="GO" id="GO:0003723">
    <property type="term" value="F:RNA binding"/>
    <property type="evidence" value="ECO:0007669"/>
    <property type="project" value="InterPro"/>
</dbReference>
<feature type="compositionally biased region" description="Basic and acidic residues" evidence="1">
    <location>
        <begin position="219"/>
        <end position="232"/>
    </location>
</feature>
<feature type="compositionally biased region" description="Basic residues" evidence="1">
    <location>
        <begin position="345"/>
        <end position="370"/>
    </location>
</feature>
<dbReference type="Pfam" id="PF00773">
    <property type="entry name" value="RNB"/>
    <property type="match status" value="1"/>
</dbReference>
<dbReference type="EC" id="3.1.13.1" evidence="3"/>
<dbReference type="EMBL" id="JANBUO010000462">
    <property type="protein sequence ID" value="KAJ2803943.1"/>
    <property type="molecule type" value="Genomic_DNA"/>
</dbReference>
<accession>A0A9W8HWQ7</accession>
<feature type="compositionally biased region" description="Acidic residues" evidence="1">
    <location>
        <begin position="233"/>
        <end position="242"/>
    </location>
</feature>
<organism evidence="3 4">
    <name type="scientific">Coemansia guatemalensis</name>
    <dbReference type="NCBI Taxonomy" id="2761395"/>
    <lineage>
        <taxon>Eukaryota</taxon>
        <taxon>Fungi</taxon>
        <taxon>Fungi incertae sedis</taxon>
        <taxon>Zoopagomycota</taxon>
        <taxon>Kickxellomycotina</taxon>
        <taxon>Kickxellomycetes</taxon>
        <taxon>Kickxellales</taxon>
        <taxon>Kickxellaceae</taxon>
        <taxon>Coemansia</taxon>
    </lineage>
</organism>
<feature type="region of interest" description="Disordered" evidence="1">
    <location>
        <begin position="285"/>
        <end position="390"/>
    </location>
</feature>
<feature type="compositionally biased region" description="Polar residues" evidence="1">
    <location>
        <begin position="302"/>
        <end position="336"/>
    </location>
</feature>
<evidence type="ECO:0000259" key="2">
    <source>
        <dbReference type="SMART" id="SM00955"/>
    </source>
</evidence>
<feature type="region of interest" description="Disordered" evidence="1">
    <location>
        <begin position="551"/>
        <end position="589"/>
    </location>
</feature>
<dbReference type="SMART" id="SM00955">
    <property type="entry name" value="RNB"/>
    <property type="match status" value="1"/>
</dbReference>
<feature type="domain" description="RNB" evidence="2">
    <location>
        <begin position="988"/>
        <end position="1415"/>
    </location>
</feature>
<dbReference type="InterPro" id="IPR050180">
    <property type="entry name" value="RNR_Ribonuclease"/>
</dbReference>
<feature type="region of interest" description="Disordered" evidence="1">
    <location>
        <begin position="219"/>
        <end position="257"/>
    </location>
</feature>
<keyword evidence="4" id="KW-1185">Reference proteome</keyword>
<feature type="compositionally biased region" description="Polar residues" evidence="1">
    <location>
        <begin position="576"/>
        <end position="589"/>
    </location>
</feature>
<dbReference type="PANTHER" id="PTHR23355:SF65">
    <property type="entry name" value="EXORIBONUCLEASE CYT-4, PUTATIVE (AFU_ORTHOLOGUE AFUA_7G01550)-RELATED"/>
    <property type="match status" value="1"/>
</dbReference>
<evidence type="ECO:0000313" key="3">
    <source>
        <dbReference type="EMBL" id="KAJ2803943.1"/>
    </source>
</evidence>
<dbReference type="InterPro" id="IPR012340">
    <property type="entry name" value="NA-bd_OB-fold"/>
</dbReference>
<gene>
    <name evidence="3" type="primary">MSU1</name>
    <name evidence="3" type="ORF">H4R20_002694</name>
</gene>
<dbReference type="InterPro" id="IPR001900">
    <property type="entry name" value="RNase_II/R"/>
</dbReference>
<sequence length="1620" mass="180357">MQSSLYSKAFRLRPRISQSQFLSPAIRYRYAAQRYTHSDGSASTNASKLSDLESIVGKPAKTFDELVGQLEILINHPNPPRNYADALAKEEIHEAGVIDLSTDKESREKSKKAGLTMRQRPRHLRYSPYIGGGERINTAAAYTARKERAEEANANTKSSGKRSDGPHLQTIPSDVAINLGISEDQRRRQRMWMNKITGYRNFRDNLLSMDRLMDVLERSRASDNASDSKDGDPPSEDVDGAEQSEASADRSDKPLGTAASVNADHEFEELLDHSWKLFDEDYQLADDSPSGDVEKRHASGGTARSRNRPSSNTPPGTRSFHTSRSVLASSKPNPRNATVEEKNALRKKRQAKHRKQTVTKIFKFSRKKIGKTAQSSGSGTEGSKPRASRVPQSLIKLADLPTTAELQKHITEGQELGTHVHIPIAASVKVGDIVELHTRYSSMVSSPFATVIQLGGIIIKSMGRFHFSILTDDNIITNAREGVIGFVASGLIFDEEFLRKGGVPDDMITRILRYGERIREHEAVNGEEALTDSNGMERLKRAQLQVLPKSIRRNSLEDSQDDSEMDVGDTLDSGMLSHQSLTPGADNASTDITSTIADTVGINGADDVADVARGEGDEEEEVLDAMLRVIPRAIRIFKAEAEQLLRTHYREFGGYWAMATAKGQKRVTVNSLAELIYGDDSGKPISQAARLAAFMHLIQNPQHFVPAQDFLFVDQSFELRPYEEVKEFDHVRNMVRQNAPEFKRFIDKARKLVAYSYEREPQSPAHAALSPDEQSARRSMTCDITGWSVEVGTALKPVNGAEPAPSKSYVEGISFDASDQKFINILCKFVHHSNIGYEHMRNPYDKCVSPILKKMDGRYNGGDASCVTRFLVDIGVWPQWHNPMLDMRSIPYGSAHPESKMSQLESDVHDSAQRYLAGDPASVDTSSQAAQGGAVDKTLSGNSSSNSPKLPWWPDYTKQDSVVTRSSSGTGVIDKTQFYGRDICEDIRHDFGNIPVYTIDSSSTQDVDDGVSIETICDASGAQQKWIHIHVADPTAIIHPGHIAVDSAALGPMTSLYYVEKTKHMLPIDLVKSRLSLVRRANGDAVKTMTFSARIGENGDIVDYKVCPGLVRNIIAAPYELVDKYMDYGNAATSVKSLANIQDNVRQSTLIHPFAPTEEDWRPYGEGCGTLPETDVQKLRAIQKEVSRHMIFRWQCGCFTNDMKELDVSINLDAGPQTTSMDYPKFLYHGDGAGGRSFTSYPTIRQNFASMYRTPAHALVGELMVIAGQVATRYAYDRDFSGTRDKGVNSSGVITGRQGIPLLYRVQQTPRFGVLRGCSPDLPLAFDNLTMEEAQSAKNVWDAMLSVARANHGIVDNKSYDEVRHMQNPSIFSEDPGVHTIMGIMDRYGYARVTSPIRRLDDMIVHWQLKAQLLAEHGDARDKSPWFWKHYDMALLAPVAFRKNFAAGKCMTMSMTFWAFRLAQRMESEARRGTLQPPPEGFYNTSSPRYYDTPWAYYSPHNVGPLIWTAIVDNRDETRSFISLIIECLGVRAMLLPRPQDSTLLPFAGTKVRVQIVSLDPVAAMALVKLAPEEYQPAETPRFWRKEYVTTVIQARFSAIQIPPEESSVRKTPKKMMAAS</sequence>
<dbReference type="PANTHER" id="PTHR23355">
    <property type="entry name" value="RIBONUCLEASE"/>
    <property type="match status" value="1"/>
</dbReference>
<feature type="region of interest" description="Disordered" evidence="1">
    <location>
        <begin position="919"/>
        <end position="953"/>
    </location>
</feature>
<feature type="compositionally biased region" description="Acidic residues" evidence="1">
    <location>
        <begin position="558"/>
        <end position="569"/>
    </location>
</feature>
<dbReference type="GO" id="GO:0006402">
    <property type="term" value="P:mRNA catabolic process"/>
    <property type="evidence" value="ECO:0007669"/>
    <property type="project" value="TreeGrafter"/>
</dbReference>
<name>A0A9W8HWQ7_9FUNG</name>
<dbReference type="GO" id="GO:0008859">
    <property type="term" value="F:exoribonuclease II activity"/>
    <property type="evidence" value="ECO:0007669"/>
    <property type="project" value="UniProtKB-EC"/>
</dbReference>
<reference evidence="3" key="1">
    <citation type="submission" date="2022-07" db="EMBL/GenBank/DDBJ databases">
        <title>Phylogenomic reconstructions and comparative analyses of Kickxellomycotina fungi.</title>
        <authorList>
            <person name="Reynolds N.K."/>
            <person name="Stajich J.E."/>
            <person name="Barry K."/>
            <person name="Grigoriev I.V."/>
            <person name="Crous P."/>
            <person name="Smith M.E."/>
        </authorList>
    </citation>
    <scope>NUCLEOTIDE SEQUENCE</scope>
    <source>
        <strain evidence="3">NRRL 1565</strain>
    </source>
</reference>
<dbReference type="GO" id="GO:0000932">
    <property type="term" value="C:P-body"/>
    <property type="evidence" value="ECO:0007669"/>
    <property type="project" value="TreeGrafter"/>
</dbReference>
<protein>
    <submittedName>
        <fullName evidence="3">3'-5' RNA exonuclease complex component</fullName>
        <ecNumber evidence="3">3.1.13.1</ecNumber>
    </submittedName>
</protein>